<protein>
    <recommendedName>
        <fullName evidence="6">O-antigen ligase-related domain-containing protein</fullName>
    </recommendedName>
</protein>
<dbReference type="EMBL" id="BMLN01000002">
    <property type="protein sequence ID" value="GGN92983.1"/>
    <property type="molecule type" value="Genomic_DNA"/>
</dbReference>
<evidence type="ECO:0000256" key="2">
    <source>
        <dbReference type="ARBA" id="ARBA00022692"/>
    </source>
</evidence>
<feature type="transmembrane region" description="Helical" evidence="5">
    <location>
        <begin position="561"/>
        <end position="584"/>
    </location>
</feature>
<evidence type="ECO:0000259" key="6">
    <source>
        <dbReference type="Pfam" id="PF04932"/>
    </source>
</evidence>
<dbReference type="InterPro" id="IPR051533">
    <property type="entry name" value="WaaL-like"/>
</dbReference>
<evidence type="ECO:0000256" key="1">
    <source>
        <dbReference type="ARBA" id="ARBA00004141"/>
    </source>
</evidence>
<dbReference type="PANTHER" id="PTHR37422:SF13">
    <property type="entry name" value="LIPOPOLYSACCHARIDE BIOSYNTHESIS PROTEIN PA4999-RELATED"/>
    <property type="match status" value="1"/>
</dbReference>
<gene>
    <name evidence="7" type="ORF">GCM10010969_06040</name>
</gene>
<feature type="transmembrane region" description="Helical" evidence="5">
    <location>
        <begin position="151"/>
        <end position="169"/>
    </location>
</feature>
<dbReference type="InterPro" id="IPR007016">
    <property type="entry name" value="O-antigen_ligase-rel_domated"/>
</dbReference>
<keyword evidence="2 5" id="KW-0812">Transmembrane</keyword>
<dbReference type="RefSeq" id="WP_018977722.1">
    <property type="nucleotide sequence ID" value="NZ_BMLN01000002.1"/>
</dbReference>
<keyword evidence="8" id="KW-1185">Reference proteome</keyword>
<dbReference type="PANTHER" id="PTHR37422">
    <property type="entry name" value="TEICHURONIC ACID BIOSYNTHESIS PROTEIN TUAE"/>
    <property type="match status" value="1"/>
</dbReference>
<keyword evidence="4 5" id="KW-0472">Membrane</keyword>
<accession>A0ABQ2KWU7</accession>
<feature type="transmembrane region" description="Helical" evidence="5">
    <location>
        <begin position="234"/>
        <end position="252"/>
    </location>
</feature>
<feature type="transmembrane region" description="Helical" evidence="5">
    <location>
        <begin position="320"/>
        <end position="338"/>
    </location>
</feature>
<comment type="caution">
    <text evidence="7">The sequence shown here is derived from an EMBL/GenBank/DDBJ whole genome shotgun (WGS) entry which is preliminary data.</text>
</comment>
<feature type="transmembrane region" description="Helical" evidence="5">
    <location>
        <begin position="281"/>
        <end position="300"/>
    </location>
</feature>
<feature type="transmembrane region" description="Helical" evidence="5">
    <location>
        <begin position="460"/>
        <end position="479"/>
    </location>
</feature>
<dbReference type="Proteomes" id="UP000606653">
    <property type="component" value="Unassembled WGS sequence"/>
</dbReference>
<reference evidence="8" key="1">
    <citation type="journal article" date="2019" name="Int. J. Syst. Evol. Microbiol.">
        <title>The Global Catalogue of Microorganisms (GCM) 10K type strain sequencing project: providing services to taxonomists for standard genome sequencing and annotation.</title>
        <authorList>
            <consortium name="The Broad Institute Genomics Platform"/>
            <consortium name="The Broad Institute Genome Sequencing Center for Infectious Disease"/>
            <person name="Wu L."/>
            <person name="Ma J."/>
        </authorList>
    </citation>
    <scope>NUCLEOTIDE SEQUENCE [LARGE SCALE GENOMIC DNA]</scope>
    <source>
        <strain evidence="8">CGMCC 1.6964</strain>
    </source>
</reference>
<evidence type="ECO:0000313" key="8">
    <source>
        <dbReference type="Proteomes" id="UP000606653"/>
    </source>
</evidence>
<evidence type="ECO:0000256" key="4">
    <source>
        <dbReference type="ARBA" id="ARBA00023136"/>
    </source>
</evidence>
<keyword evidence="3 5" id="KW-1133">Transmembrane helix</keyword>
<dbReference type="InterPro" id="IPR011990">
    <property type="entry name" value="TPR-like_helical_dom_sf"/>
</dbReference>
<dbReference type="SUPFAM" id="SSF48452">
    <property type="entry name" value="TPR-like"/>
    <property type="match status" value="1"/>
</dbReference>
<evidence type="ECO:0000256" key="5">
    <source>
        <dbReference type="SAM" id="Phobius"/>
    </source>
</evidence>
<comment type="subcellular location">
    <subcellularLocation>
        <location evidence="1">Membrane</location>
        <topology evidence="1">Multi-pass membrane protein</topology>
    </subcellularLocation>
</comment>
<feature type="transmembrane region" description="Helical" evidence="5">
    <location>
        <begin position="206"/>
        <end position="227"/>
    </location>
</feature>
<feature type="transmembrane region" description="Helical" evidence="5">
    <location>
        <begin position="94"/>
        <end position="116"/>
    </location>
</feature>
<name>A0ABQ2KWU7_9BACL</name>
<proteinExistence type="predicted"/>
<evidence type="ECO:0000256" key="3">
    <source>
        <dbReference type="ARBA" id="ARBA00022989"/>
    </source>
</evidence>
<feature type="transmembrane region" description="Helical" evidence="5">
    <location>
        <begin position="491"/>
        <end position="510"/>
    </location>
</feature>
<feature type="domain" description="O-antigen ligase-related" evidence="6">
    <location>
        <begin position="352"/>
        <end position="468"/>
    </location>
</feature>
<feature type="transmembrane region" description="Helical" evidence="5">
    <location>
        <begin position="516"/>
        <end position="540"/>
    </location>
</feature>
<feature type="transmembrane region" description="Helical" evidence="5">
    <location>
        <begin position="359"/>
        <end position="382"/>
    </location>
</feature>
<feature type="transmembrane region" description="Helical" evidence="5">
    <location>
        <begin position="29"/>
        <end position="47"/>
    </location>
</feature>
<organism evidence="7 8">
    <name type="scientific">Saccharibacillus kuerlensis</name>
    <dbReference type="NCBI Taxonomy" id="459527"/>
    <lineage>
        <taxon>Bacteria</taxon>
        <taxon>Bacillati</taxon>
        <taxon>Bacillota</taxon>
        <taxon>Bacilli</taxon>
        <taxon>Bacillales</taxon>
        <taxon>Paenibacillaceae</taxon>
        <taxon>Saccharibacillus</taxon>
    </lineage>
</organism>
<feature type="transmembrane region" description="Helical" evidence="5">
    <location>
        <begin position="258"/>
        <end position="274"/>
    </location>
</feature>
<feature type="transmembrane region" description="Helical" evidence="5">
    <location>
        <begin position="122"/>
        <end position="139"/>
    </location>
</feature>
<feature type="transmembrane region" description="Helical" evidence="5">
    <location>
        <begin position="63"/>
        <end position="82"/>
    </location>
</feature>
<evidence type="ECO:0000313" key="7">
    <source>
        <dbReference type="EMBL" id="GGN92983.1"/>
    </source>
</evidence>
<dbReference type="Gene3D" id="1.25.40.10">
    <property type="entry name" value="Tetratricopeptide repeat domain"/>
    <property type="match status" value="1"/>
</dbReference>
<sequence>MTNQVYGKLYDESSKKERISIEQMNRGSALIWTLVSALIIFLIWAPFQQGLFNGQQLEFERPIYWAVIWSAALLLLCVAAFVKHMRITDRREITAVWVWLLPLTYILSLFSAVSHYMAMDMILIMCANAAFFSIGVFLLQHHAANRVMRAALLWTTYIVVIYGFINWFGQRLFAGSLVGWFTRIVSNGVYTDAVMTDSNGLRLASVFQYANTYAAFLMAMLFAVLFTAVRSRKWYDTLIHGFMLVPIILSIALTLSRGGLIMLPVVFIILLLFLKPAQQLVWIINLMLSVIISLIVLDPITQLGLSLNQVYNGADALKGWALLIGASAVNAALIWLVGKFLQPLFERKFKRWSSRRMASLWLPLGGVLAVAVLGFLIVGTGLRNTLPENMRTRVENINFQQHSVLERITFYKDAMKMVADYPVLGGGGGAWAVLYEKYQNNPYISNQTHNYFLQYLDETGIVGLLILLSFLIYVFYQYIRSYYRIEDEEKKHAHFFYFLIAFSILMHSLLDFNMSYVYISILVFFALGGMAAAIGAKPLFGKKAAEGTKTSNAEGSGTGYPAIYTAAAAVIAIVLVITAGRYLASIKASQEASQLLQGAEQINYEEVREPLDRALDIRPTYPATVSQLAALLQGVYNSTQDVRYLNEAESRLTDVLKKESHSKELIAQLASVYMMKNDQQSSFMQYANNLDKFTWDMNWYNQVIMQAANLGYQAFGQGDFESQKMYAQHGSDAYDKMVAGVEHLKTLPEGQLQGREFSITPQTALSAGKAKYFAGQPEEAASVLKGLLTDDYSNPENLETARWYLIALTKTGQEDQEVYDKLIKADPSAKEQIESLSAIEF</sequence>
<dbReference type="Pfam" id="PF04932">
    <property type="entry name" value="Wzy_C"/>
    <property type="match status" value="1"/>
</dbReference>